<dbReference type="AlphaFoldDB" id="A0A5C5RCY7"/>
<evidence type="ECO:0000313" key="8">
    <source>
        <dbReference type="Proteomes" id="UP000317291"/>
    </source>
</evidence>
<feature type="compositionally biased region" description="Low complexity" evidence="5">
    <location>
        <begin position="279"/>
        <end position="305"/>
    </location>
</feature>
<dbReference type="RefSeq" id="WP_126195761.1">
    <property type="nucleotide sequence ID" value="NZ_VIGW01000002.1"/>
</dbReference>
<keyword evidence="8" id="KW-1185">Reference proteome</keyword>
<dbReference type="Gene3D" id="3.90.1720.10">
    <property type="entry name" value="endopeptidase domain like (from Nostoc punctiforme)"/>
    <property type="match status" value="1"/>
</dbReference>
<evidence type="ECO:0000256" key="3">
    <source>
        <dbReference type="ARBA" id="ARBA00022801"/>
    </source>
</evidence>
<comment type="similarity">
    <text evidence="1">Belongs to the peptidase C40 family.</text>
</comment>
<sequence length="496" mass="51272">MVNQHRWASGMQRAAAVTIVAAIVVGGADPAWARHVGDDPRAGHSVAVVPSLIVRLADFDQQIAALQNDVDIRRQSVNKAVIDVALAADAARAATNAVVVADREAVASDQAVDAAQRRLDEMLRAAYMQGNTSGGVADALTAPDGQTAVDRTAVLRRVAAAQAGTVTGLNDARRRARSSRDAARIAKISADAAAGAAADRRTRAQGSVAQTLEALRSATDQRRRLDLRRQTAARALAEAKAKSGDAAGQQRIYDQYVVSEQQTVTVPSSQPAPAPAAPPNASTPVAAPSAAPAVSAPGGPPSAATAASSLLGQLSNLFGFTPQPQTASQVPAQAAAQVPAIQAPVAPVSVASMSGKQMIDTVIARGLSVVGTRYSWGGGDINGPTVGVRDGGVADTFRDFENPGFDCSGLTLFAFAAVGIKLPHYSGYQYNIGKKVPLAEIKRGDLIFFGPNASQHEALYLGDNQMLEAPESGSTVKVSPLRTDGAMPYVVRLINS</sequence>
<comment type="caution">
    <text evidence="7">The sequence shown here is derived from an EMBL/GenBank/DDBJ whole genome shotgun (WGS) entry which is preliminary data.</text>
</comment>
<keyword evidence="4" id="KW-0788">Thiol protease</keyword>
<dbReference type="GO" id="GO:0006508">
    <property type="term" value="P:proteolysis"/>
    <property type="evidence" value="ECO:0007669"/>
    <property type="project" value="UniProtKB-KW"/>
</dbReference>
<dbReference type="GO" id="GO:0008234">
    <property type="term" value="F:cysteine-type peptidase activity"/>
    <property type="evidence" value="ECO:0007669"/>
    <property type="project" value="UniProtKB-KW"/>
</dbReference>
<evidence type="ECO:0000256" key="5">
    <source>
        <dbReference type="SAM" id="MobiDB-lite"/>
    </source>
</evidence>
<accession>A0A5C5RCY7</accession>
<gene>
    <name evidence="7" type="ORF">FK529_06110</name>
</gene>
<dbReference type="InterPro" id="IPR051794">
    <property type="entry name" value="PG_Endopeptidase_C40"/>
</dbReference>
<dbReference type="PANTHER" id="PTHR47359">
    <property type="entry name" value="PEPTIDOGLYCAN DL-ENDOPEPTIDASE CWLO"/>
    <property type="match status" value="1"/>
</dbReference>
<dbReference type="OrthoDB" id="4771638at2"/>
<evidence type="ECO:0000259" key="6">
    <source>
        <dbReference type="PROSITE" id="PS51935"/>
    </source>
</evidence>
<dbReference type="PROSITE" id="PS51935">
    <property type="entry name" value="NLPC_P60"/>
    <property type="match status" value="1"/>
</dbReference>
<dbReference type="InterPro" id="IPR038765">
    <property type="entry name" value="Papain-like_cys_pep_sf"/>
</dbReference>
<name>A0A5C5RCY7_9ACTN</name>
<reference evidence="7 8" key="1">
    <citation type="submission" date="2019-06" db="EMBL/GenBank/DDBJ databases">
        <title>Tsukamurella conjunctivitidis sp. nov., Tsukamurella assacharolytica sp. nov. and Tsukamurella sputae sp. nov. isolated from patients with conjunctivitis, bacteraemia (lymphoma) and respiratory infection (sputum) in Hong Kong.</title>
        <authorList>
            <person name="Teng J.L.L."/>
            <person name="Lee H.H."/>
            <person name="Fong J.Y.H."/>
            <person name="Fok K.M.N."/>
            <person name="Lau S.K.P."/>
            <person name="Woo P.C.Y."/>
        </authorList>
    </citation>
    <scope>NUCLEOTIDE SEQUENCE [LARGE SCALE GENOMIC DNA]</scope>
    <source>
        <strain evidence="7 8">HKU71</strain>
    </source>
</reference>
<proteinExistence type="inferred from homology"/>
<dbReference type="InterPro" id="IPR000064">
    <property type="entry name" value="NLP_P60_dom"/>
</dbReference>
<keyword evidence="3" id="KW-0378">Hydrolase</keyword>
<keyword evidence="2" id="KW-0645">Protease</keyword>
<dbReference type="EMBL" id="VIGW01000002">
    <property type="protein sequence ID" value="TWS20887.1"/>
    <property type="molecule type" value="Genomic_DNA"/>
</dbReference>
<dbReference type="Pfam" id="PF00877">
    <property type="entry name" value="NLPC_P60"/>
    <property type="match status" value="1"/>
</dbReference>
<feature type="region of interest" description="Disordered" evidence="5">
    <location>
        <begin position="264"/>
        <end position="305"/>
    </location>
</feature>
<dbReference type="GeneID" id="300996290"/>
<feature type="domain" description="NlpC/P60" evidence="6">
    <location>
        <begin position="356"/>
        <end position="496"/>
    </location>
</feature>
<dbReference type="PANTHER" id="PTHR47359:SF3">
    <property type="entry name" value="NLP_P60 DOMAIN-CONTAINING PROTEIN-RELATED"/>
    <property type="match status" value="1"/>
</dbReference>
<organism evidence="7 8">
    <name type="scientific">Tsukamurella asaccharolytica</name>
    <dbReference type="NCBI Taxonomy" id="2592067"/>
    <lineage>
        <taxon>Bacteria</taxon>
        <taxon>Bacillati</taxon>
        <taxon>Actinomycetota</taxon>
        <taxon>Actinomycetes</taxon>
        <taxon>Mycobacteriales</taxon>
        <taxon>Tsukamurellaceae</taxon>
        <taxon>Tsukamurella</taxon>
    </lineage>
</organism>
<evidence type="ECO:0000313" key="7">
    <source>
        <dbReference type="EMBL" id="TWS20887.1"/>
    </source>
</evidence>
<dbReference type="Proteomes" id="UP000317291">
    <property type="component" value="Unassembled WGS sequence"/>
</dbReference>
<evidence type="ECO:0000256" key="4">
    <source>
        <dbReference type="ARBA" id="ARBA00022807"/>
    </source>
</evidence>
<evidence type="ECO:0000256" key="1">
    <source>
        <dbReference type="ARBA" id="ARBA00007074"/>
    </source>
</evidence>
<protein>
    <submittedName>
        <fullName evidence="7">NlpC/P60 family protein</fullName>
    </submittedName>
</protein>
<dbReference type="SUPFAM" id="SSF54001">
    <property type="entry name" value="Cysteine proteinases"/>
    <property type="match status" value="1"/>
</dbReference>
<evidence type="ECO:0000256" key="2">
    <source>
        <dbReference type="ARBA" id="ARBA00022670"/>
    </source>
</evidence>